<evidence type="ECO:0000313" key="3">
    <source>
        <dbReference type="Proteomes" id="UP000663829"/>
    </source>
</evidence>
<evidence type="ECO:0000313" key="2">
    <source>
        <dbReference type="EMBL" id="CAF3592080.1"/>
    </source>
</evidence>
<dbReference type="Proteomes" id="UP000681722">
    <property type="component" value="Unassembled WGS sequence"/>
</dbReference>
<evidence type="ECO:0000313" key="1">
    <source>
        <dbReference type="EMBL" id="CAF0806632.1"/>
    </source>
</evidence>
<dbReference type="EMBL" id="CAJOBC010000486">
    <property type="protein sequence ID" value="CAF3592080.1"/>
    <property type="molecule type" value="Genomic_DNA"/>
</dbReference>
<reference evidence="1" key="1">
    <citation type="submission" date="2021-02" db="EMBL/GenBank/DDBJ databases">
        <authorList>
            <person name="Nowell W R."/>
        </authorList>
    </citation>
    <scope>NUCLEOTIDE SEQUENCE</scope>
</reference>
<dbReference type="AlphaFoldDB" id="A0A813T9M6"/>
<name>A0A813T9M6_9BILA</name>
<proteinExistence type="predicted"/>
<dbReference type="EMBL" id="CAJNOQ010000486">
    <property type="protein sequence ID" value="CAF0806632.1"/>
    <property type="molecule type" value="Genomic_DNA"/>
</dbReference>
<keyword evidence="3" id="KW-1185">Reference proteome</keyword>
<protein>
    <submittedName>
        <fullName evidence="1">Uncharacterized protein</fullName>
    </submittedName>
</protein>
<sequence length="424" mass="48198">MIINQRCASIREQAKSLTSTTLKPLFNDVVQELKVESNDDLLQEIVQCFDEVPGSTLTDISIINHELFIIIQDKLISIIKKWHSEHETLNKEEETIYLKTSQLLSKMVASTNAINIPVFKTWLLKLPYLEIIKICIQSIGTNGKHLNDPNLQSFGILLKALSDFQRPRPEIMDDTNLLLLLDPVRTCICSKYYLDSFLNLQLDSSTLSVKDDFLLVQCPFYFAGYKGKRREETSNALLDVMLSNYEQIFSKFIPMIHSWNHSIILPIHHITNVLTGTCNVKSCKMRLIKRLNIVNDILIILSADNICNEVKNTLSNAQSMLINSAIACLFNLTLEEDILAYIKEKNVTQAFLKLTNSQYDRIEVHAYMILACIMNEDDIKKLADPTKITAVFINFLKEAVDHPSQRCRGVSVAGLLTGLKGNMQ</sequence>
<accession>A0A813T9M6</accession>
<dbReference type="Proteomes" id="UP000663829">
    <property type="component" value="Unassembled WGS sequence"/>
</dbReference>
<dbReference type="OrthoDB" id="1081807at2759"/>
<comment type="caution">
    <text evidence="1">The sequence shown here is derived from an EMBL/GenBank/DDBJ whole genome shotgun (WGS) entry which is preliminary data.</text>
</comment>
<organism evidence="1 3">
    <name type="scientific">Didymodactylos carnosus</name>
    <dbReference type="NCBI Taxonomy" id="1234261"/>
    <lineage>
        <taxon>Eukaryota</taxon>
        <taxon>Metazoa</taxon>
        <taxon>Spiralia</taxon>
        <taxon>Gnathifera</taxon>
        <taxon>Rotifera</taxon>
        <taxon>Eurotatoria</taxon>
        <taxon>Bdelloidea</taxon>
        <taxon>Philodinida</taxon>
        <taxon>Philodinidae</taxon>
        <taxon>Didymodactylos</taxon>
    </lineage>
</organism>
<gene>
    <name evidence="1" type="ORF">GPM918_LOCUS3808</name>
    <name evidence="2" type="ORF">SRO942_LOCUS3808</name>
</gene>